<keyword evidence="4" id="KW-1185">Reference proteome</keyword>
<evidence type="ECO:0000313" key="4">
    <source>
        <dbReference type="Proteomes" id="UP001157160"/>
    </source>
</evidence>
<protein>
    <recommendedName>
        <fullName evidence="2">MobA-like NTP transferase domain-containing protein</fullName>
    </recommendedName>
</protein>
<dbReference type="GO" id="GO:0016779">
    <property type="term" value="F:nucleotidyltransferase activity"/>
    <property type="evidence" value="ECO:0007669"/>
    <property type="project" value="UniProtKB-ARBA"/>
</dbReference>
<reference evidence="3 4" key="1">
    <citation type="journal article" date="2014" name="Int. J. Syst. Evol. Microbiol.">
        <title>Complete genome sequence of Corynebacterium casei LMG S-19264T (=DSM 44701T), isolated from a smear-ripened cheese.</title>
        <authorList>
            <consortium name="US DOE Joint Genome Institute (JGI-PGF)"/>
            <person name="Walter F."/>
            <person name="Albersmeier A."/>
            <person name="Kalinowski J."/>
            <person name="Ruckert C."/>
        </authorList>
    </citation>
    <scope>NUCLEOTIDE SEQUENCE [LARGE SCALE GENOMIC DNA]</scope>
    <source>
        <strain evidence="3 4">NBRC 112289</strain>
    </source>
</reference>
<dbReference type="PANTHER" id="PTHR43777">
    <property type="entry name" value="MOLYBDENUM COFACTOR CYTIDYLYLTRANSFERASE"/>
    <property type="match status" value="1"/>
</dbReference>
<comment type="caution">
    <text evidence="3">The sequence shown here is derived from an EMBL/GenBank/DDBJ whole genome shotgun (WGS) entry which is preliminary data.</text>
</comment>
<accession>A0AA37UIU1</accession>
<gene>
    <name evidence="3" type="ORF">GCM10025874_17340</name>
</gene>
<dbReference type="InterPro" id="IPR029044">
    <property type="entry name" value="Nucleotide-diphossugar_trans"/>
</dbReference>
<evidence type="ECO:0000313" key="3">
    <source>
        <dbReference type="EMBL" id="GMA28481.1"/>
    </source>
</evidence>
<proteinExistence type="predicted"/>
<dbReference type="InterPro" id="IPR025877">
    <property type="entry name" value="MobA-like_NTP_Trfase"/>
</dbReference>
<name>A0AA37UIU1_9MICO</name>
<dbReference type="SUPFAM" id="SSF53448">
    <property type="entry name" value="Nucleotide-diphospho-sugar transferases"/>
    <property type="match status" value="1"/>
</dbReference>
<dbReference type="PANTHER" id="PTHR43777:SF1">
    <property type="entry name" value="MOLYBDENUM COFACTOR CYTIDYLYLTRANSFERASE"/>
    <property type="match status" value="1"/>
</dbReference>
<organism evidence="3 4">
    <name type="scientific">Arenivirga flava</name>
    <dbReference type="NCBI Taxonomy" id="1930060"/>
    <lineage>
        <taxon>Bacteria</taxon>
        <taxon>Bacillati</taxon>
        <taxon>Actinomycetota</taxon>
        <taxon>Actinomycetes</taxon>
        <taxon>Micrococcales</taxon>
        <taxon>Microbacteriaceae</taxon>
        <taxon>Arenivirga</taxon>
    </lineage>
</organism>
<sequence>MPESVAGLVLAAGAGTRFGGPKGLAHTPDGEAWVARAVRTLRDGGCDPVLVAVGAEADAVSALVPSDAVIVRAADWAEGLSASLLSGLGAWASGSPRKSRAVLEAGPLPPRHGTAASDEPGSGAATTGAPASALLIVTVDTPHLPVAAVERMRAHAHEDVLAQAVYRGRPGHPVLIGRRHVAALTAGLAGDRGARPYLVARGALEVECGDLWSGDDLDSR</sequence>
<feature type="region of interest" description="Disordered" evidence="1">
    <location>
        <begin position="101"/>
        <end position="127"/>
    </location>
</feature>
<feature type="domain" description="MobA-like NTP transferase" evidence="2">
    <location>
        <begin position="7"/>
        <end position="198"/>
    </location>
</feature>
<dbReference type="Gene3D" id="3.90.550.10">
    <property type="entry name" value="Spore Coat Polysaccharide Biosynthesis Protein SpsA, Chain A"/>
    <property type="match status" value="1"/>
</dbReference>
<dbReference type="Proteomes" id="UP001157160">
    <property type="component" value="Unassembled WGS sequence"/>
</dbReference>
<evidence type="ECO:0000259" key="2">
    <source>
        <dbReference type="Pfam" id="PF12804"/>
    </source>
</evidence>
<dbReference type="EMBL" id="BSUL01000001">
    <property type="protein sequence ID" value="GMA28481.1"/>
    <property type="molecule type" value="Genomic_DNA"/>
</dbReference>
<dbReference type="Pfam" id="PF12804">
    <property type="entry name" value="NTP_transf_3"/>
    <property type="match status" value="1"/>
</dbReference>
<dbReference type="AlphaFoldDB" id="A0AA37UIU1"/>
<evidence type="ECO:0000256" key="1">
    <source>
        <dbReference type="SAM" id="MobiDB-lite"/>
    </source>
</evidence>